<dbReference type="GO" id="GO:0005829">
    <property type="term" value="C:cytosol"/>
    <property type="evidence" value="ECO:0007669"/>
    <property type="project" value="TreeGrafter"/>
</dbReference>
<dbReference type="GO" id="GO:0000156">
    <property type="term" value="F:phosphorelay response regulator activity"/>
    <property type="evidence" value="ECO:0007669"/>
    <property type="project" value="TreeGrafter"/>
</dbReference>
<organism evidence="10 11">
    <name type="scientific">Candidatus Fimimorpha faecalis</name>
    <dbReference type="NCBI Taxonomy" id="2840824"/>
    <lineage>
        <taxon>Bacteria</taxon>
        <taxon>Bacillati</taxon>
        <taxon>Bacillota</taxon>
        <taxon>Clostridia</taxon>
        <taxon>Eubacteriales</taxon>
        <taxon>Candidatus Fimimorpha</taxon>
    </lineage>
</organism>
<dbReference type="InterPro" id="IPR036388">
    <property type="entry name" value="WH-like_DNA-bd_sf"/>
</dbReference>
<accession>A0A9D1JD93</accession>
<reference evidence="10" key="1">
    <citation type="submission" date="2020-10" db="EMBL/GenBank/DDBJ databases">
        <authorList>
            <person name="Gilroy R."/>
        </authorList>
    </citation>
    <scope>NUCLEOTIDE SEQUENCE</scope>
    <source>
        <strain evidence="10">ChiW13-3771</strain>
    </source>
</reference>
<dbReference type="Pfam" id="PF00486">
    <property type="entry name" value="Trans_reg_C"/>
    <property type="match status" value="1"/>
</dbReference>
<evidence type="ECO:0000256" key="7">
    <source>
        <dbReference type="PROSITE-ProRule" id="PRU01091"/>
    </source>
</evidence>
<dbReference type="GO" id="GO:0006355">
    <property type="term" value="P:regulation of DNA-templated transcription"/>
    <property type="evidence" value="ECO:0007669"/>
    <property type="project" value="InterPro"/>
</dbReference>
<name>A0A9D1JD93_9FIRM</name>
<feature type="DNA-binding region" description="OmpR/PhoB-type" evidence="7">
    <location>
        <begin position="130"/>
        <end position="229"/>
    </location>
</feature>
<dbReference type="PANTHER" id="PTHR48111">
    <property type="entry name" value="REGULATOR OF RPOS"/>
    <property type="match status" value="1"/>
</dbReference>
<dbReference type="SMART" id="SM00862">
    <property type="entry name" value="Trans_reg_C"/>
    <property type="match status" value="1"/>
</dbReference>
<keyword evidence="3 7" id="KW-0238">DNA-binding</keyword>
<dbReference type="GO" id="GO:0032993">
    <property type="term" value="C:protein-DNA complex"/>
    <property type="evidence" value="ECO:0007669"/>
    <property type="project" value="TreeGrafter"/>
</dbReference>
<evidence type="ECO:0000256" key="6">
    <source>
        <dbReference type="PROSITE-ProRule" id="PRU00169"/>
    </source>
</evidence>
<comment type="function">
    <text evidence="5">May play the central regulatory role in sporulation. It may be an element of the effector pathway responsible for the activation of sporulation genes in response to nutritional stress. Spo0A may act in concert with spo0H (a sigma factor) to control the expression of some genes that are critical to the sporulation process.</text>
</comment>
<dbReference type="PROSITE" id="PS50110">
    <property type="entry name" value="RESPONSE_REGULATORY"/>
    <property type="match status" value="1"/>
</dbReference>
<dbReference type="InterPro" id="IPR039420">
    <property type="entry name" value="WalR-like"/>
</dbReference>
<proteinExistence type="predicted"/>
<dbReference type="EMBL" id="DVHN01000092">
    <property type="protein sequence ID" value="HIR88784.1"/>
    <property type="molecule type" value="Genomic_DNA"/>
</dbReference>
<dbReference type="Proteomes" id="UP000824201">
    <property type="component" value="Unassembled WGS sequence"/>
</dbReference>
<gene>
    <name evidence="10" type="ORF">IAC96_07530</name>
</gene>
<dbReference type="InterPro" id="IPR001867">
    <property type="entry name" value="OmpR/PhoB-type_DNA-bd"/>
</dbReference>
<feature type="modified residue" description="4-aspartylphosphate" evidence="6">
    <location>
        <position position="55"/>
    </location>
</feature>
<reference evidence="10" key="2">
    <citation type="journal article" date="2021" name="PeerJ">
        <title>Extensive microbial diversity within the chicken gut microbiome revealed by metagenomics and culture.</title>
        <authorList>
            <person name="Gilroy R."/>
            <person name="Ravi A."/>
            <person name="Getino M."/>
            <person name="Pursley I."/>
            <person name="Horton D.L."/>
            <person name="Alikhan N.F."/>
            <person name="Baker D."/>
            <person name="Gharbi K."/>
            <person name="Hall N."/>
            <person name="Watson M."/>
            <person name="Adriaenssens E.M."/>
            <person name="Foster-Nyarko E."/>
            <person name="Jarju S."/>
            <person name="Secka A."/>
            <person name="Antonio M."/>
            <person name="Oren A."/>
            <person name="Chaudhuri R.R."/>
            <person name="La Ragione R."/>
            <person name="Hildebrand F."/>
            <person name="Pallen M.J."/>
        </authorList>
    </citation>
    <scope>NUCLEOTIDE SEQUENCE</scope>
    <source>
        <strain evidence="10">ChiW13-3771</strain>
    </source>
</reference>
<dbReference type="CDD" id="cd00383">
    <property type="entry name" value="trans_reg_C"/>
    <property type="match status" value="1"/>
</dbReference>
<keyword evidence="2" id="KW-0805">Transcription regulation</keyword>
<dbReference type="PANTHER" id="PTHR48111:SF50">
    <property type="entry name" value="KDP OPERON TRANSCRIPTIONAL REGULATORY PROTEIN KDPE"/>
    <property type="match status" value="1"/>
</dbReference>
<evidence type="ECO:0000259" key="8">
    <source>
        <dbReference type="PROSITE" id="PS50110"/>
    </source>
</evidence>
<evidence type="ECO:0000256" key="4">
    <source>
        <dbReference type="ARBA" id="ARBA00023163"/>
    </source>
</evidence>
<dbReference type="SUPFAM" id="SSF52172">
    <property type="entry name" value="CheY-like"/>
    <property type="match status" value="1"/>
</dbReference>
<sequence>MEKEVTVLIVEDDKYISNFICMTLKQEGYRYIKTAMGREAISLSYANNPDVIILDLGLPDMDGSQVIEHIRSYSEKPIIVVSARQEEAEKIKALDLGADDYVVKPFYMGELLARIRVAVRKTKNTDTEMMETFERDYLKIDFVKRMVYIDNKEVHMTPIEYKLLVLFVTNRGKVLTHNQILSKIWGYGEGGDANSLRVFMATLRRKIEKDTTNPRFIITEVGVGYRFTDE</sequence>
<keyword evidence="6" id="KW-0597">Phosphoprotein</keyword>
<protein>
    <recommendedName>
        <fullName evidence="1">Stage 0 sporulation protein A homolog</fullName>
    </recommendedName>
</protein>
<evidence type="ECO:0000256" key="2">
    <source>
        <dbReference type="ARBA" id="ARBA00023015"/>
    </source>
</evidence>
<evidence type="ECO:0000313" key="10">
    <source>
        <dbReference type="EMBL" id="HIR88784.1"/>
    </source>
</evidence>
<evidence type="ECO:0000256" key="1">
    <source>
        <dbReference type="ARBA" id="ARBA00018672"/>
    </source>
</evidence>
<dbReference type="Pfam" id="PF00072">
    <property type="entry name" value="Response_reg"/>
    <property type="match status" value="1"/>
</dbReference>
<dbReference type="Gene3D" id="6.10.250.690">
    <property type="match status" value="1"/>
</dbReference>
<dbReference type="Gene3D" id="3.40.50.2300">
    <property type="match status" value="1"/>
</dbReference>
<dbReference type="InterPro" id="IPR011006">
    <property type="entry name" value="CheY-like_superfamily"/>
</dbReference>
<dbReference type="InterPro" id="IPR001789">
    <property type="entry name" value="Sig_transdc_resp-reg_receiver"/>
</dbReference>
<feature type="domain" description="OmpR/PhoB-type" evidence="9">
    <location>
        <begin position="130"/>
        <end position="229"/>
    </location>
</feature>
<evidence type="ECO:0000259" key="9">
    <source>
        <dbReference type="PROSITE" id="PS51755"/>
    </source>
</evidence>
<comment type="caution">
    <text evidence="10">The sequence shown here is derived from an EMBL/GenBank/DDBJ whole genome shotgun (WGS) entry which is preliminary data.</text>
</comment>
<dbReference type="PROSITE" id="PS51755">
    <property type="entry name" value="OMPR_PHOB"/>
    <property type="match status" value="1"/>
</dbReference>
<keyword evidence="4" id="KW-0804">Transcription</keyword>
<dbReference type="GO" id="GO:0000976">
    <property type="term" value="F:transcription cis-regulatory region binding"/>
    <property type="evidence" value="ECO:0007669"/>
    <property type="project" value="TreeGrafter"/>
</dbReference>
<evidence type="ECO:0000313" key="11">
    <source>
        <dbReference type="Proteomes" id="UP000824201"/>
    </source>
</evidence>
<feature type="domain" description="Response regulatory" evidence="8">
    <location>
        <begin position="6"/>
        <end position="119"/>
    </location>
</feature>
<evidence type="ECO:0000256" key="3">
    <source>
        <dbReference type="ARBA" id="ARBA00023125"/>
    </source>
</evidence>
<dbReference type="AlphaFoldDB" id="A0A9D1JD93"/>
<dbReference type="Gene3D" id="1.10.10.10">
    <property type="entry name" value="Winged helix-like DNA-binding domain superfamily/Winged helix DNA-binding domain"/>
    <property type="match status" value="1"/>
</dbReference>
<evidence type="ECO:0000256" key="5">
    <source>
        <dbReference type="ARBA" id="ARBA00024867"/>
    </source>
</evidence>
<dbReference type="CDD" id="cd17620">
    <property type="entry name" value="REC_OmpR_KdpE-like"/>
    <property type="match status" value="1"/>
</dbReference>
<dbReference type="SMART" id="SM00448">
    <property type="entry name" value="REC"/>
    <property type="match status" value="1"/>
</dbReference>